<name>A0A9W9ZGV7_9CNID</name>
<dbReference type="GO" id="GO:0005164">
    <property type="term" value="F:tumor necrosis factor receptor binding"/>
    <property type="evidence" value="ECO:0007669"/>
    <property type="project" value="InterPro"/>
</dbReference>
<keyword evidence="3" id="KW-0202">Cytokine</keyword>
<dbReference type="OrthoDB" id="5986874at2759"/>
<dbReference type="GO" id="GO:0016020">
    <property type="term" value="C:membrane"/>
    <property type="evidence" value="ECO:0007669"/>
    <property type="project" value="UniProtKB-SubCell"/>
</dbReference>
<comment type="similarity">
    <text evidence="2">Belongs to the tumor necrosis factor family.</text>
</comment>
<feature type="chain" id="PRO_5040790042" description="THD domain-containing protein" evidence="5">
    <location>
        <begin position="24"/>
        <end position="209"/>
    </location>
</feature>
<evidence type="ECO:0000313" key="8">
    <source>
        <dbReference type="Proteomes" id="UP001163046"/>
    </source>
</evidence>
<sequence>MAAAWKTLVPILVLLVFKPVCYQADNVTGNKQCTGGNSGQPINVNVYTNKESNVKSVKGEKGDAGTPCNCSLKKKPSAHIEGPTAKLFKYNPNSDITTWTATAPNAHVTGGMTYINGKLTIPSPGHYYVYAQAYFNDGSNKYKRIFVLRNGKAILLTQPDWYNSVSGTGYTGGVFNLQAGDVISIRVMKSNTGINMDPAHTFFGAFMIN</sequence>
<dbReference type="SMART" id="SM00207">
    <property type="entry name" value="TNF"/>
    <property type="match status" value="1"/>
</dbReference>
<dbReference type="EMBL" id="MU826355">
    <property type="protein sequence ID" value="KAJ7379794.1"/>
    <property type="molecule type" value="Genomic_DNA"/>
</dbReference>
<organism evidence="7 8">
    <name type="scientific">Desmophyllum pertusum</name>
    <dbReference type="NCBI Taxonomy" id="174260"/>
    <lineage>
        <taxon>Eukaryota</taxon>
        <taxon>Metazoa</taxon>
        <taxon>Cnidaria</taxon>
        <taxon>Anthozoa</taxon>
        <taxon>Hexacorallia</taxon>
        <taxon>Scleractinia</taxon>
        <taxon>Caryophylliina</taxon>
        <taxon>Caryophylliidae</taxon>
        <taxon>Desmophyllum</taxon>
    </lineage>
</organism>
<reference evidence="7" key="1">
    <citation type="submission" date="2023-01" db="EMBL/GenBank/DDBJ databases">
        <title>Genome assembly of the deep-sea coral Lophelia pertusa.</title>
        <authorList>
            <person name="Herrera S."/>
            <person name="Cordes E."/>
        </authorList>
    </citation>
    <scope>NUCLEOTIDE SEQUENCE</scope>
    <source>
        <strain evidence="7">USNM1676648</strain>
        <tissue evidence="7">Polyp</tissue>
    </source>
</reference>
<proteinExistence type="inferred from homology"/>
<dbReference type="AlphaFoldDB" id="A0A9W9ZGV7"/>
<dbReference type="GO" id="GO:0005615">
    <property type="term" value="C:extracellular space"/>
    <property type="evidence" value="ECO:0007669"/>
    <property type="project" value="UniProtKB-KW"/>
</dbReference>
<keyword evidence="8" id="KW-1185">Reference proteome</keyword>
<dbReference type="PANTHER" id="PTHR11471:SF13">
    <property type="entry name" value="TNF FAMILY PROFILE DOMAIN-CONTAINING PROTEIN"/>
    <property type="match status" value="1"/>
</dbReference>
<evidence type="ECO:0000256" key="5">
    <source>
        <dbReference type="SAM" id="SignalP"/>
    </source>
</evidence>
<evidence type="ECO:0000256" key="4">
    <source>
        <dbReference type="ARBA" id="ARBA00023136"/>
    </source>
</evidence>
<evidence type="ECO:0000256" key="2">
    <source>
        <dbReference type="ARBA" id="ARBA00008670"/>
    </source>
</evidence>
<dbReference type="InterPro" id="IPR006052">
    <property type="entry name" value="TNF_dom"/>
</dbReference>
<keyword evidence="5" id="KW-0732">Signal</keyword>
<dbReference type="GO" id="GO:0006955">
    <property type="term" value="P:immune response"/>
    <property type="evidence" value="ECO:0007669"/>
    <property type="project" value="InterPro"/>
</dbReference>
<evidence type="ECO:0000256" key="3">
    <source>
        <dbReference type="ARBA" id="ARBA00022514"/>
    </source>
</evidence>
<feature type="signal peptide" evidence="5">
    <location>
        <begin position="1"/>
        <end position="23"/>
    </location>
</feature>
<evidence type="ECO:0000256" key="1">
    <source>
        <dbReference type="ARBA" id="ARBA00004370"/>
    </source>
</evidence>
<dbReference type="Proteomes" id="UP001163046">
    <property type="component" value="Unassembled WGS sequence"/>
</dbReference>
<dbReference type="Pfam" id="PF00229">
    <property type="entry name" value="TNF"/>
    <property type="match status" value="1"/>
</dbReference>
<dbReference type="SUPFAM" id="SSF49842">
    <property type="entry name" value="TNF-like"/>
    <property type="match status" value="1"/>
</dbReference>
<comment type="subcellular location">
    <subcellularLocation>
        <location evidence="1">Membrane</location>
    </subcellularLocation>
</comment>
<feature type="domain" description="THD" evidence="6">
    <location>
        <begin position="76"/>
        <end position="208"/>
    </location>
</feature>
<keyword evidence="4" id="KW-0472">Membrane</keyword>
<comment type="caution">
    <text evidence="7">The sequence shown here is derived from an EMBL/GenBank/DDBJ whole genome shotgun (WGS) entry which is preliminary data.</text>
</comment>
<dbReference type="PANTHER" id="PTHR11471">
    <property type="entry name" value="TUMOR NECROSIS FACTOR FAMILY MEMBER"/>
    <property type="match status" value="1"/>
</dbReference>
<protein>
    <recommendedName>
        <fullName evidence="6">THD domain-containing protein</fullName>
    </recommendedName>
</protein>
<dbReference type="CDD" id="cd00184">
    <property type="entry name" value="TNF"/>
    <property type="match status" value="1"/>
</dbReference>
<dbReference type="PROSITE" id="PS50049">
    <property type="entry name" value="THD_2"/>
    <property type="match status" value="1"/>
</dbReference>
<accession>A0A9W9ZGV7</accession>
<dbReference type="Gene3D" id="2.60.120.40">
    <property type="match status" value="1"/>
</dbReference>
<evidence type="ECO:0000259" key="6">
    <source>
        <dbReference type="PROSITE" id="PS50049"/>
    </source>
</evidence>
<dbReference type="InterPro" id="IPR008983">
    <property type="entry name" value="Tumour_necrosis_fac-like_dom"/>
</dbReference>
<gene>
    <name evidence="7" type="ORF">OS493_012540</name>
</gene>
<evidence type="ECO:0000313" key="7">
    <source>
        <dbReference type="EMBL" id="KAJ7379794.1"/>
    </source>
</evidence>
<dbReference type="GO" id="GO:0005125">
    <property type="term" value="F:cytokine activity"/>
    <property type="evidence" value="ECO:0007669"/>
    <property type="project" value="UniProtKB-KW"/>
</dbReference>